<dbReference type="Pfam" id="PF24630">
    <property type="entry name" value="PIN_TASOR"/>
    <property type="match status" value="1"/>
</dbReference>
<evidence type="ECO:0000259" key="5">
    <source>
        <dbReference type="Pfam" id="PF24630"/>
    </source>
</evidence>
<evidence type="ECO:0000256" key="2">
    <source>
        <dbReference type="SAM" id="MobiDB-lite"/>
    </source>
</evidence>
<dbReference type="InterPro" id="IPR022188">
    <property type="entry name" value="TASOR_DUF3715"/>
</dbReference>
<sequence>MACNFSQERKIDKESSKAGGLTLEDGDSKKQLLSASSTATSKQNGDQAECEDEQMSEQDASERRRAGLSDLKNCGGSPSTLPRSTEELPRRNFQIPRKIKERKGLLQHLSPDSREFEEVVKLLSSFYLDATSRGTFTYTKASLIHNELLEKEFIEKKRELKQNGRTEAELAESYAFLLPDRNKAHWICEKGLSVGHSRVNNLGSPSKGVYLSKYSDLLQMNPFEVGAAGDIIIFKVMKGKVKTIFENMPKNNLEPALKYDSHVYKNASKVTSLLSYRAFEHTQQYFYEFAFEELRSRPRHVLPYAVVSFQYKGKESATATHSRLNSMLYEGQRVRRRYTVWSGSLVNKGEEVYQVYIRSSSLPHLPLKLPDKLDINMAMHLDQVKRKIPPILLSWEAYSGSREVLKYGMYCSVYEVMGKSKQENSLSGLLQRLERERMVLVKPLIDKGFLLLLSSSQLHATTERRGRNDRVLQALFVFQEQRNISKLILKNSGVDEDPPLEPKDPICHHLDNFVPALHHGLYKLRANPPKELAAGLKRQALDYLNQKEQGAVRPFHIVEYRHTLDDRTNQYLAPRPKNMDLALNSYINGPGQFQLPVEALQQGLMESRQEAASPPAGAEEYSPVSDWGGSDRQASCSSTVAVSQSNGGAQRPQSEYDKEKMEKLLKLIQLHKRTLSKEEGSGPEREEDWDPAGLKRRLEREGPGSVSKYLRTGLLNGEQGRVVMDSMGLCDTDLRERVSQSATLRDTHALLKLFLSTLNRMAQNSNTASSQPEILPKNVEGYDPADSAALCDLDLRARRADEEQVNLDYLEEQMACSRSSVDVYSPSSSLEQQPSRPAEASHQSHPLWKTSTTALEGVCEPFACGGEKQVHSTGKVVDTILDSEFQNLCTGIQKMMEDQHITYIPPTHLPRCEDQAKRSSSFSPFVSKYVSSLPVQGYVNSLCEKMNRMIRSPSASLEPVAVASPPAVAPVPAHLPPAPPPSVMPAPAQPTLPSPPAHPHTKTSSPVPKSQALSSKSQAILKPPSSSKHRLGTVREVHLFSAEKSTDPKSSDVVESPMCSPSAGSASHPPIPSVPEMPSEPTLAGSSSTVGGSVIGQIKPDVLCTLMEIMQKNAVKFYIQRGDEESELCTEIKEYLRSLGNIDCNPQNYLEIKSQQKFMIIIQNEDIAAHVHKIPALVSLKKLPTVYFAGVDSLDDVKNRTYNELFVSGGLIVSDELILNPDNITLEKLQAFLKFLEEQGSPWKWKVHCKTQKKLKELSRLNTEALNLLNLLTTYQKKHLVEFLPYHECDTPSRQAPDLDCLVKLQAQHTQLRHLIFLTERYDDTLSQFSGSGVIIAGMNDIMNNFQSLISVPEEVPLAALPDPVEPDAVRDEEDMSIDSEDDMLVISETAIQTENDLSEPQAPQPPPPQTDGFRPPLPDQPSLDPIIDPLVHPNPTTYHTQGSYSTDYAALKSAIAQYKAASQDSTPRPEVEDTLASFGVNPHQSYLCPSSAQWSPYSGSPAYHMSSAYSSPASVASRGSEYSQTAAPPGTQPPTNTSTLPVAQPLTLPLSLPQPPVSSVEVLPTPESAASLQPPGPVPDSVGVHGAAAANTANQQGLAGSQTAKMVVETASSSSASSSSSLHATFPSFPDATPFPALTPIPPVPPLYSWVSTPGAQQGYMAGQSGAGFGALPSTQTEAARPADGSWVEDAESGTSRGHEEEGVPSSATSKVGQQEGGRDNGSALGSSTSCGQGSKTPVNSSSESQGSSHAPPTRGGTASRGLLPIPGAALGAMCRGGHNNSMYNPRGGPADMMRGGFRGRGVPPHPMRSRPGRGHIRGGPSCNWGYPPGRGGGGRSDYYSDYTYN</sequence>
<dbReference type="Pfam" id="PF12509">
    <property type="entry name" value="DUF3715"/>
    <property type="match status" value="1"/>
</dbReference>
<feature type="compositionally biased region" description="Basic and acidic residues" evidence="2">
    <location>
        <begin position="7"/>
        <end position="16"/>
    </location>
</feature>
<evidence type="ECO:0000313" key="6">
    <source>
        <dbReference type="EMBL" id="KAK9954386.1"/>
    </source>
</evidence>
<dbReference type="InterPro" id="IPR056242">
    <property type="entry name" value="PIN_TASOR"/>
</dbReference>
<dbReference type="GO" id="GO:0000792">
    <property type="term" value="C:heterochromatin"/>
    <property type="evidence" value="ECO:0007669"/>
    <property type="project" value="TreeGrafter"/>
</dbReference>
<feature type="compositionally biased region" description="Polar residues" evidence="2">
    <location>
        <begin position="632"/>
        <end position="653"/>
    </location>
</feature>
<evidence type="ECO:0008006" key="8">
    <source>
        <dbReference type="Google" id="ProtNLM"/>
    </source>
</evidence>
<feature type="compositionally biased region" description="Pro residues" evidence="2">
    <location>
        <begin position="979"/>
        <end position="998"/>
    </location>
</feature>
<feature type="region of interest" description="Disordered" evidence="2">
    <location>
        <begin position="979"/>
        <end position="1089"/>
    </location>
</feature>
<dbReference type="InterPro" id="IPR046432">
    <property type="entry name" value="TASOR"/>
</dbReference>
<organism evidence="6 7">
    <name type="scientific">Culter alburnus</name>
    <name type="common">Topmouth culter</name>
    <dbReference type="NCBI Taxonomy" id="194366"/>
    <lineage>
        <taxon>Eukaryota</taxon>
        <taxon>Metazoa</taxon>
        <taxon>Chordata</taxon>
        <taxon>Craniata</taxon>
        <taxon>Vertebrata</taxon>
        <taxon>Euteleostomi</taxon>
        <taxon>Actinopterygii</taxon>
        <taxon>Neopterygii</taxon>
        <taxon>Teleostei</taxon>
        <taxon>Ostariophysi</taxon>
        <taxon>Cypriniformes</taxon>
        <taxon>Xenocyprididae</taxon>
        <taxon>Xenocypridinae</taxon>
        <taxon>Culter</taxon>
    </lineage>
</organism>
<feature type="compositionally biased region" description="Acidic residues" evidence="2">
    <location>
        <begin position="1371"/>
        <end position="1382"/>
    </location>
</feature>
<feature type="compositionally biased region" description="Polar residues" evidence="2">
    <location>
        <begin position="830"/>
        <end position="845"/>
    </location>
</feature>
<dbReference type="Gene3D" id="3.90.228.10">
    <property type="match status" value="1"/>
</dbReference>
<dbReference type="PANTHER" id="PTHR16207:SF1">
    <property type="entry name" value="PROTEIN TASOR"/>
    <property type="match status" value="1"/>
</dbReference>
<feature type="compositionally biased region" description="Polar residues" evidence="2">
    <location>
        <begin position="1725"/>
        <end position="1752"/>
    </location>
</feature>
<feature type="domain" description="TASOR pseudo-PARP" evidence="3">
    <location>
        <begin position="159"/>
        <end position="303"/>
    </location>
</feature>
<feature type="region of interest" description="Disordered" evidence="2">
    <location>
        <begin position="821"/>
        <end position="845"/>
    </location>
</feature>
<feature type="compositionally biased region" description="Low complexity" evidence="2">
    <location>
        <begin position="1838"/>
        <end position="1847"/>
    </location>
</feature>
<dbReference type="PANTHER" id="PTHR16207">
    <property type="entry name" value="SET DOMAIN-CONTAINING PROTEIN"/>
    <property type="match status" value="1"/>
</dbReference>
<evidence type="ECO:0000256" key="1">
    <source>
        <dbReference type="ARBA" id="ARBA00008058"/>
    </source>
</evidence>
<reference evidence="6 7" key="1">
    <citation type="submission" date="2024-05" db="EMBL/GenBank/DDBJ databases">
        <title>A high-quality chromosomal-level genome assembly of Topmouth culter (Culter alburnus).</title>
        <authorList>
            <person name="Zhao H."/>
        </authorList>
    </citation>
    <scope>NUCLEOTIDE SEQUENCE [LARGE SCALE GENOMIC DNA]</scope>
    <source>
        <strain evidence="6">CATC2023</strain>
        <tissue evidence="6">Muscle</tissue>
    </source>
</reference>
<dbReference type="GO" id="GO:0097355">
    <property type="term" value="P:protein localization to heterochromatin"/>
    <property type="evidence" value="ECO:0007669"/>
    <property type="project" value="TreeGrafter"/>
</dbReference>
<dbReference type="Proteomes" id="UP001479290">
    <property type="component" value="Unassembled WGS sequence"/>
</dbReference>
<feature type="domain" description="TASOR alpha/beta" evidence="4">
    <location>
        <begin position="1112"/>
        <end position="1206"/>
    </location>
</feature>
<name>A0AAW1Z2A1_CULAL</name>
<feature type="compositionally biased region" description="Low complexity" evidence="2">
    <location>
        <begin position="1546"/>
        <end position="1565"/>
    </location>
</feature>
<proteinExistence type="inferred from homology"/>
<feature type="compositionally biased region" description="Pro residues" evidence="2">
    <location>
        <begin position="1403"/>
        <end position="1420"/>
    </location>
</feature>
<feature type="region of interest" description="Disordered" evidence="2">
    <location>
        <begin position="1809"/>
        <end position="1847"/>
    </location>
</feature>
<dbReference type="GO" id="GO:0045814">
    <property type="term" value="P:negative regulation of gene expression, epigenetic"/>
    <property type="evidence" value="ECO:0007669"/>
    <property type="project" value="InterPro"/>
</dbReference>
<dbReference type="Pfam" id="PF23314">
    <property type="entry name" value="TASOR_alpha-beta"/>
    <property type="match status" value="1"/>
</dbReference>
<evidence type="ECO:0000259" key="3">
    <source>
        <dbReference type="Pfam" id="PF12509"/>
    </source>
</evidence>
<feature type="compositionally biased region" description="Polar residues" evidence="2">
    <location>
        <begin position="1002"/>
        <end position="1018"/>
    </location>
</feature>
<feature type="compositionally biased region" description="Basic and acidic residues" evidence="2">
    <location>
        <begin position="675"/>
        <end position="684"/>
    </location>
</feature>
<evidence type="ECO:0000259" key="4">
    <source>
        <dbReference type="Pfam" id="PF23314"/>
    </source>
</evidence>
<dbReference type="GO" id="GO:0003682">
    <property type="term" value="F:chromatin binding"/>
    <property type="evidence" value="ECO:0007669"/>
    <property type="project" value="TreeGrafter"/>
</dbReference>
<feature type="compositionally biased region" description="Basic residues" evidence="2">
    <location>
        <begin position="1809"/>
        <end position="1818"/>
    </location>
</feature>
<gene>
    <name evidence="6" type="ORF">ABG768_016456</name>
</gene>
<dbReference type="GO" id="GO:0005654">
    <property type="term" value="C:nucleoplasm"/>
    <property type="evidence" value="ECO:0007669"/>
    <property type="project" value="TreeGrafter"/>
</dbReference>
<dbReference type="CDD" id="cd22569">
    <property type="entry name" value="TASOR_PBD"/>
    <property type="match status" value="1"/>
</dbReference>
<feature type="region of interest" description="Disordered" evidence="2">
    <location>
        <begin position="1"/>
        <end position="94"/>
    </location>
</feature>
<feature type="domain" description="TASOR PIN" evidence="5">
    <location>
        <begin position="1210"/>
        <end position="1348"/>
    </location>
</feature>
<evidence type="ECO:0000313" key="7">
    <source>
        <dbReference type="Proteomes" id="UP001479290"/>
    </source>
</evidence>
<feature type="region of interest" description="Disordered" evidence="2">
    <location>
        <begin position="1394"/>
        <end position="1443"/>
    </location>
</feature>
<comment type="caution">
    <text evidence="6">The sequence shown here is derived from an EMBL/GenBank/DDBJ whole genome shotgun (WGS) entry which is preliminary data.</text>
</comment>
<accession>A0AAW1Z2A1</accession>
<dbReference type="EMBL" id="JAWDJR010000022">
    <property type="protein sequence ID" value="KAK9954386.1"/>
    <property type="molecule type" value="Genomic_DNA"/>
</dbReference>
<feature type="region of interest" description="Disordered" evidence="2">
    <location>
        <begin position="1520"/>
        <end position="1585"/>
    </location>
</feature>
<feature type="compositionally biased region" description="Low complexity" evidence="2">
    <location>
        <begin position="1525"/>
        <end position="1538"/>
    </location>
</feature>
<feature type="region of interest" description="Disordered" evidence="2">
    <location>
        <begin position="606"/>
        <end position="657"/>
    </location>
</feature>
<comment type="similarity">
    <text evidence="1">Belongs to the TASOR family.</text>
</comment>
<dbReference type="InterPro" id="IPR056243">
    <property type="entry name" value="TASOR_ab_dom"/>
</dbReference>
<feature type="region of interest" description="Disordered" evidence="2">
    <location>
        <begin position="674"/>
        <end position="702"/>
    </location>
</feature>
<feature type="compositionally biased region" description="Polar residues" evidence="2">
    <location>
        <begin position="31"/>
        <end position="46"/>
    </location>
</feature>
<protein>
    <recommendedName>
        <fullName evidence="8">Protein TASOR-like</fullName>
    </recommendedName>
</protein>
<feature type="region of interest" description="Disordered" evidence="2">
    <location>
        <begin position="1362"/>
        <end position="1382"/>
    </location>
</feature>
<keyword evidence="7" id="KW-1185">Reference proteome</keyword>
<feature type="region of interest" description="Disordered" evidence="2">
    <location>
        <begin position="1663"/>
        <end position="1766"/>
    </location>
</feature>